<organism evidence="12 13">
    <name type="scientific">Eubucco bourcierii</name>
    <name type="common">red-headed barbet</name>
    <dbReference type="NCBI Taxonomy" id="91767"/>
    <lineage>
        <taxon>Eukaryota</taxon>
        <taxon>Metazoa</taxon>
        <taxon>Chordata</taxon>
        <taxon>Craniata</taxon>
        <taxon>Vertebrata</taxon>
        <taxon>Euteleostomi</taxon>
        <taxon>Archelosauria</taxon>
        <taxon>Archosauria</taxon>
        <taxon>Dinosauria</taxon>
        <taxon>Saurischia</taxon>
        <taxon>Theropoda</taxon>
        <taxon>Coelurosauria</taxon>
        <taxon>Aves</taxon>
        <taxon>Neognathae</taxon>
        <taxon>Neoaves</taxon>
        <taxon>Telluraves</taxon>
        <taxon>Coraciimorphae</taxon>
        <taxon>Piciformes</taxon>
        <taxon>Ramphastidae</taxon>
        <taxon>Eubucco</taxon>
    </lineage>
</organism>
<dbReference type="InterPro" id="IPR017907">
    <property type="entry name" value="Znf_RING_CS"/>
</dbReference>
<dbReference type="OrthoDB" id="21204at2759"/>
<dbReference type="PROSITE" id="PS50089">
    <property type="entry name" value="ZF_RING_2"/>
    <property type="match status" value="1"/>
</dbReference>
<keyword evidence="5 9" id="KW-0863">Zinc-finger</keyword>
<evidence type="ECO:0000313" key="12">
    <source>
        <dbReference type="EMBL" id="NXF98697.1"/>
    </source>
</evidence>
<evidence type="ECO:0000256" key="10">
    <source>
        <dbReference type="SAM" id="MobiDB-lite"/>
    </source>
</evidence>
<comment type="caution">
    <text evidence="12">The sequence shown here is derived from an EMBL/GenBank/DDBJ whole genome shotgun (WGS) entry which is preliminary data.</text>
</comment>
<dbReference type="GO" id="GO:0008270">
    <property type="term" value="F:zinc ion binding"/>
    <property type="evidence" value="ECO:0007669"/>
    <property type="project" value="UniProtKB-KW"/>
</dbReference>
<feature type="compositionally biased region" description="Low complexity" evidence="10">
    <location>
        <begin position="70"/>
        <end position="81"/>
    </location>
</feature>
<keyword evidence="6" id="KW-0862">Zinc</keyword>
<dbReference type="PANTHER" id="PTHR46077">
    <property type="entry name" value="E3 UBIQUITIN-PROTEIN LIGASE TOPORS"/>
    <property type="match status" value="1"/>
</dbReference>
<evidence type="ECO:0000256" key="4">
    <source>
        <dbReference type="ARBA" id="ARBA00022723"/>
    </source>
</evidence>
<feature type="compositionally biased region" description="Basic residues" evidence="10">
    <location>
        <begin position="316"/>
        <end position="326"/>
    </location>
</feature>
<dbReference type="SMART" id="SM00184">
    <property type="entry name" value="RING"/>
    <property type="match status" value="1"/>
</dbReference>
<keyword evidence="4" id="KW-0479">Metal-binding</keyword>
<feature type="compositionally biased region" description="Basic and acidic residues" evidence="10">
    <location>
        <begin position="258"/>
        <end position="275"/>
    </location>
</feature>
<dbReference type="InterPro" id="IPR013083">
    <property type="entry name" value="Znf_RING/FYVE/PHD"/>
</dbReference>
<keyword evidence="3" id="KW-0808">Transferase</keyword>
<evidence type="ECO:0000256" key="8">
    <source>
        <dbReference type="ARBA" id="ARBA00023163"/>
    </source>
</evidence>
<dbReference type="GO" id="GO:0000209">
    <property type="term" value="P:protein polyubiquitination"/>
    <property type="evidence" value="ECO:0007669"/>
    <property type="project" value="TreeGrafter"/>
</dbReference>
<dbReference type="InterPro" id="IPR001841">
    <property type="entry name" value="Znf_RING"/>
</dbReference>
<keyword evidence="12" id="KW-0436">Ligase</keyword>
<comment type="catalytic activity">
    <reaction evidence="1">
        <text>S-ubiquitinyl-[E2 ubiquitin-conjugating enzyme]-L-cysteine + [acceptor protein]-L-lysine = [E2 ubiquitin-conjugating enzyme]-L-cysteine + N(6)-ubiquitinyl-[acceptor protein]-L-lysine.</text>
        <dbReference type="EC" id="2.3.2.27"/>
    </reaction>
</comment>
<dbReference type="Pfam" id="PF13639">
    <property type="entry name" value="zf-RING_2"/>
    <property type="match status" value="1"/>
</dbReference>
<evidence type="ECO:0000256" key="6">
    <source>
        <dbReference type="ARBA" id="ARBA00022833"/>
    </source>
</evidence>
<dbReference type="GO" id="GO:0016874">
    <property type="term" value="F:ligase activity"/>
    <property type="evidence" value="ECO:0007669"/>
    <property type="project" value="UniProtKB-KW"/>
</dbReference>
<keyword evidence="13" id="KW-1185">Reference proteome</keyword>
<dbReference type="SUPFAM" id="SSF57850">
    <property type="entry name" value="RING/U-box"/>
    <property type="match status" value="1"/>
</dbReference>
<sequence length="344" mass="37907">MPEETEQTCPICCKVQKGAAIVQPCQHRFCLGCILRWAKNTPSCPLCKAQMVKVRFSVRGPDDYLEHVITSTPQPSNTSSQAGRASDRPVSSSPHGPEVPPEMPVPGAQGAAETVVRATVSGLLPDDWAVLFRQHRHVLFRVRPWLRHELQEKCEGRWWLATAAEKIILAKLGLIGPNKEALVHGMPPALQEFTAPLVEDLIDVIQDECSGQARRLLSSRAAEQQNNRPADSPSPADLRRGTPAPRLASSSNSAASGVHEERSDTSDAALRRGPDRPQSVPLHTREEQPQEPRQVPAAGPSAQDCSHNPSTPGHRSERRRRPKKRRAADTQDCPPPCKRPPRRR</sequence>
<accession>A0A7K8Y5V1</accession>
<dbReference type="Gene3D" id="3.30.40.10">
    <property type="entry name" value="Zinc/RING finger domain, C3HC4 (zinc finger)"/>
    <property type="match status" value="1"/>
</dbReference>
<feature type="domain" description="RING-type" evidence="11">
    <location>
        <begin position="9"/>
        <end position="48"/>
    </location>
</feature>
<evidence type="ECO:0000259" key="11">
    <source>
        <dbReference type="PROSITE" id="PS50089"/>
    </source>
</evidence>
<dbReference type="AlphaFoldDB" id="A0A7K8Y5V1"/>
<proteinExistence type="predicted"/>
<feature type="non-terminal residue" evidence="12">
    <location>
        <position position="344"/>
    </location>
</feature>
<evidence type="ECO:0000313" key="13">
    <source>
        <dbReference type="Proteomes" id="UP000583613"/>
    </source>
</evidence>
<dbReference type="GO" id="GO:0006513">
    <property type="term" value="P:protein monoubiquitination"/>
    <property type="evidence" value="ECO:0007669"/>
    <property type="project" value="TreeGrafter"/>
</dbReference>
<evidence type="ECO:0000256" key="1">
    <source>
        <dbReference type="ARBA" id="ARBA00000900"/>
    </source>
</evidence>
<feature type="non-terminal residue" evidence="12">
    <location>
        <position position="1"/>
    </location>
</feature>
<dbReference type="PROSITE" id="PS00518">
    <property type="entry name" value="ZF_RING_1"/>
    <property type="match status" value="1"/>
</dbReference>
<dbReference type="Proteomes" id="UP000583613">
    <property type="component" value="Unassembled WGS sequence"/>
</dbReference>
<dbReference type="EMBL" id="VWZE01045789">
    <property type="protein sequence ID" value="NXF98697.1"/>
    <property type="molecule type" value="Genomic_DNA"/>
</dbReference>
<dbReference type="PANTHER" id="PTHR46077:SF1">
    <property type="entry name" value="TOP1 BINDING ARGININE_SERINE RICH PROTEIN, E3 UBIQUITIN LIGASE"/>
    <property type="match status" value="1"/>
</dbReference>
<evidence type="ECO:0000256" key="5">
    <source>
        <dbReference type="ARBA" id="ARBA00022771"/>
    </source>
</evidence>
<dbReference type="GO" id="GO:0061630">
    <property type="term" value="F:ubiquitin protein ligase activity"/>
    <property type="evidence" value="ECO:0007669"/>
    <property type="project" value="UniProtKB-EC"/>
</dbReference>
<evidence type="ECO:0000256" key="9">
    <source>
        <dbReference type="PROSITE-ProRule" id="PRU00175"/>
    </source>
</evidence>
<name>A0A7K8Y5V1_9PICI</name>
<evidence type="ECO:0000256" key="2">
    <source>
        <dbReference type="ARBA" id="ARBA00012483"/>
    </source>
</evidence>
<gene>
    <name evidence="12" type="primary">Topors</name>
    <name evidence="12" type="ORF">EUBBOU_R12884</name>
</gene>
<keyword evidence="8" id="KW-0804">Transcription</keyword>
<dbReference type="EC" id="2.3.2.27" evidence="2"/>
<feature type="compositionally biased region" description="Polar residues" evidence="10">
    <location>
        <begin position="303"/>
        <end position="313"/>
    </location>
</feature>
<protein>
    <recommendedName>
        <fullName evidence="2">RING-type E3 ubiquitin transferase</fullName>
        <ecNumber evidence="2">2.3.2.27</ecNumber>
    </recommendedName>
</protein>
<evidence type="ECO:0000256" key="7">
    <source>
        <dbReference type="ARBA" id="ARBA00023015"/>
    </source>
</evidence>
<keyword evidence="7" id="KW-0805">Transcription regulation</keyword>
<feature type="region of interest" description="Disordered" evidence="10">
    <location>
        <begin position="217"/>
        <end position="344"/>
    </location>
</feature>
<feature type="region of interest" description="Disordered" evidence="10">
    <location>
        <begin position="67"/>
        <end position="110"/>
    </location>
</feature>
<evidence type="ECO:0000256" key="3">
    <source>
        <dbReference type="ARBA" id="ARBA00022679"/>
    </source>
</evidence>
<reference evidence="12 13" key="1">
    <citation type="submission" date="2019-09" db="EMBL/GenBank/DDBJ databases">
        <title>Bird 10,000 Genomes (B10K) Project - Family phase.</title>
        <authorList>
            <person name="Zhang G."/>
        </authorList>
    </citation>
    <scope>NUCLEOTIDE SEQUENCE [LARGE SCALE GENOMIC DNA]</scope>
    <source>
        <strain evidence="12">B10K-DU-001-04</strain>
        <tissue evidence="12">Muscle</tissue>
    </source>
</reference>